<protein>
    <submittedName>
        <fullName evidence="6">Lytic transglycosylase domain-containing protein</fullName>
    </submittedName>
</protein>
<proteinExistence type="inferred from homology"/>
<dbReference type="InterPro" id="IPR008258">
    <property type="entry name" value="Transglycosylase_SLT_dom_1"/>
</dbReference>
<accession>A0ABU0VYL2</accession>
<evidence type="ECO:0000313" key="7">
    <source>
        <dbReference type="Proteomes" id="UP001239680"/>
    </source>
</evidence>
<sequence>MISRSLFPRVLLCLSLLTPLAGVAFADEVASLKTAQRLAASRDWTGALAAAPAGVGRDLVLWQQLRAGTGSLGEYEDFLARRPDWPGLPLLKEKGEEAVARSTTPSRIIGYFGKDLPQTAKGAISLVAALQANGQRDLAETEAMRAWVDLEFTAEEEAALLSLAPDAVARVHQLRLDTLLWAGRRAEALRMLPRVSADWQRLAAARIGLRADQSGTTALIDAVPTALKADPGLNYERFLWRMRRDAYDDAVQLLLDTPAENLGKPELWADRRALMARWLMRNSRPQDAYRVAARHGLTSGSGFADLEFVAGFIALRKLNDAATAQKHFAALKAGVSTPISLSRAEYWLGRAAEAQNKAETANQHYKAAARHQTAYYGLLAAEKLGLSLDAALLDTSRPSDWRQAGFAKSSVLQAALLLQKAGDLALSKRFFLQVGESLDATGLAQLADLALELDEPHIAVLIGKAAAERGIILPSAYYPVPGMVPDGLAVSRALALAISRRESEFDPAARSHADARGLMQVLPGTAQIVAKELGLDYEAGKLISDPAFNVIMGAGYLAKMVDQFGPSIALVASGYNAGPNRPKRWIEEFGDPRLANTDVVDWVETVPFAETRTYVMRVVEGVVIYRAKLKGQVGPVRITSELKG</sequence>
<dbReference type="Proteomes" id="UP001239680">
    <property type="component" value="Unassembled WGS sequence"/>
</dbReference>
<dbReference type="InterPro" id="IPR008939">
    <property type="entry name" value="Lytic_TGlycosylase_superhlx_U"/>
</dbReference>
<feature type="chain" id="PRO_5046314106" evidence="4">
    <location>
        <begin position="27"/>
        <end position="644"/>
    </location>
</feature>
<keyword evidence="3 4" id="KW-0732">Signal</keyword>
<evidence type="ECO:0000256" key="3">
    <source>
        <dbReference type="ARBA" id="ARBA00022729"/>
    </source>
</evidence>
<keyword evidence="7" id="KW-1185">Reference proteome</keyword>
<name>A0ABU0VYL2_9RHOB</name>
<reference evidence="6 7" key="1">
    <citation type="submission" date="2023-08" db="EMBL/GenBank/DDBJ databases">
        <title>Characterization of two Paracoccaceae strains isolated from Phycosphere and proposal of Xinfangfangia lacusdiani sp. nov.</title>
        <authorList>
            <person name="Deng Y."/>
            <person name="Zhang Y.Q."/>
        </authorList>
    </citation>
    <scope>NUCLEOTIDE SEQUENCE [LARGE SCALE GENOMIC DNA]</scope>
    <source>
        <strain evidence="6 7">CPCC 101601</strain>
    </source>
</reference>
<dbReference type="SUPFAM" id="SSF53955">
    <property type="entry name" value="Lysozyme-like"/>
    <property type="match status" value="1"/>
</dbReference>
<evidence type="ECO:0000259" key="5">
    <source>
        <dbReference type="Pfam" id="PF01464"/>
    </source>
</evidence>
<organism evidence="6 7">
    <name type="scientific">Pseudogemmobacter lacusdianii</name>
    <dbReference type="NCBI Taxonomy" id="3069608"/>
    <lineage>
        <taxon>Bacteria</taxon>
        <taxon>Pseudomonadati</taxon>
        <taxon>Pseudomonadota</taxon>
        <taxon>Alphaproteobacteria</taxon>
        <taxon>Rhodobacterales</taxon>
        <taxon>Paracoccaceae</taxon>
        <taxon>Pseudogemmobacter</taxon>
    </lineage>
</organism>
<evidence type="ECO:0000256" key="1">
    <source>
        <dbReference type="ARBA" id="ARBA00007734"/>
    </source>
</evidence>
<comment type="caution">
    <text evidence="6">The sequence shown here is derived from an EMBL/GenBank/DDBJ whole genome shotgun (WGS) entry which is preliminary data.</text>
</comment>
<dbReference type="PANTHER" id="PTHR37423">
    <property type="entry name" value="SOLUBLE LYTIC MUREIN TRANSGLYCOSYLASE-RELATED"/>
    <property type="match status" value="1"/>
</dbReference>
<dbReference type="Pfam" id="PF01464">
    <property type="entry name" value="SLT"/>
    <property type="match status" value="1"/>
</dbReference>
<dbReference type="InterPro" id="IPR023346">
    <property type="entry name" value="Lysozyme-like_dom_sf"/>
</dbReference>
<gene>
    <name evidence="6" type="ORF">Q9295_10735</name>
</gene>
<evidence type="ECO:0000256" key="4">
    <source>
        <dbReference type="SAM" id="SignalP"/>
    </source>
</evidence>
<dbReference type="EMBL" id="JAVDBT010000009">
    <property type="protein sequence ID" value="MDQ2066852.1"/>
    <property type="molecule type" value="Genomic_DNA"/>
</dbReference>
<evidence type="ECO:0000256" key="2">
    <source>
        <dbReference type="ARBA" id="ARBA00009387"/>
    </source>
</evidence>
<feature type="signal peptide" evidence="4">
    <location>
        <begin position="1"/>
        <end position="26"/>
    </location>
</feature>
<feature type="domain" description="Transglycosylase SLT" evidence="5">
    <location>
        <begin position="490"/>
        <end position="591"/>
    </location>
</feature>
<dbReference type="InterPro" id="IPR000189">
    <property type="entry name" value="Transglyc_AS"/>
</dbReference>
<dbReference type="Gene3D" id="1.25.20.10">
    <property type="entry name" value="Bacterial muramidases"/>
    <property type="match status" value="1"/>
</dbReference>
<dbReference type="PROSITE" id="PS00922">
    <property type="entry name" value="TRANSGLYCOSYLASE"/>
    <property type="match status" value="1"/>
</dbReference>
<dbReference type="Gene3D" id="1.10.530.10">
    <property type="match status" value="1"/>
</dbReference>
<dbReference type="CDD" id="cd13401">
    <property type="entry name" value="Slt70-like"/>
    <property type="match status" value="1"/>
</dbReference>
<dbReference type="SUPFAM" id="SSF48435">
    <property type="entry name" value="Bacterial muramidases"/>
    <property type="match status" value="1"/>
</dbReference>
<dbReference type="RefSeq" id="WP_306680563.1">
    <property type="nucleotide sequence ID" value="NZ_JAVDBT010000009.1"/>
</dbReference>
<comment type="similarity">
    <text evidence="2">Belongs to the virb1 family.</text>
</comment>
<evidence type="ECO:0000313" key="6">
    <source>
        <dbReference type="EMBL" id="MDQ2066852.1"/>
    </source>
</evidence>
<dbReference type="PANTHER" id="PTHR37423:SF2">
    <property type="entry name" value="MEMBRANE-BOUND LYTIC MUREIN TRANSGLYCOSYLASE C"/>
    <property type="match status" value="1"/>
</dbReference>
<comment type="similarity">
    <text evidence="1">Belongs to the transglycosylase Slt family.</text>
</comment>